<dbReference type="InterPro" id="IPR022742">
    <property type="entry name" value="Hydrolase_4"/>
</dbReference>
<evidence type="ECO:0000259" key="1">
    <source>
        <dbReference type="Pfam" id="PF12146"/>
    </source>
</evidence>
<evidence type="ECO:0000313" key="2">
    <source>
        <dbReference type="EMBL" id="WOH36661.1"/>
    </source>
</evidence>
<organism evidence="2 3">
    <name type="scientific">Thalassotalea fonticola</name>
    <dbReference type="NCBI Taxonomy" id="3065649"/>
    <lineage>
        <taxon>Bacteria</taxon>
        <taxon>Pseudomonadati</taxon>
        <taxon>Pseudomonadota</taxon>
        <taxon>Gammaproteobacteria</taxon>
        <taxon>Alteromonadales</taxon>
        <taxon>Colwelliaceae</taxon>
        <taxon>Thalassotalea</taxon>
    </lineage>
</organism>
<name>A0ABZ0GLE8_9GAMM</name>
<keyword evidence="2" id="KW-0378">Hydrolase</keyword>
<dbReference type="PANTHER" id="PTHR11614">
    <property type="entry name" value="PHOSPHOLIPASE-RELATED"/>
    <property type="match status" value="1"/>
</dbReference>
<protein>
    <submittedName>
        <fullName evidence="2">Alpha/beta fold hydrolase</fullName>
    </submittedName>
</protein>
<dbReference type="GO" id="GO:0016787">
    <property type="term" value="F:hydrolase activity"/>
    <property type="evidence" value="ECO:0007669"/>
    <property type="project" value="UniProtKB-KW"/>
</dbReference>
<dbReference type="Proteomes" id="UP001301442">
    <property type="component" value="Chromosome"/>
</dbReference>
<dbReference type="EMBL" id="CP136600">
    <property type="protein sequence ID" value="WOH36661.1"/>
    <property type="molecule type" value="Genomic_DNA"/>
</dbReference>
<dbReference type="Pfam" id="PF12146">
    <property type="entry name" value="Hydrolase_4"/>
    <property type="match status" value="1"/>
</dbReference>
<reference evidence="2 3" key="1">
    <citation type="submission" date="2023-09" db="EMBL/GenBank/DDBJ databases">
        <authorList>
            <person name="Qi X."/>
        </authorList>
    </citation>
    <scope>NUCLEOTIDE SEQUENCE [LARGE SCALE GENOMIC DNA]</scope>
    <source>
        <strain evidence="2 3">S1-1</strain>
    </source>
</reference>
<feature type="domain" description="Serine aminopeptidase S33" evidence="1">
    <location>
        <begin position="68"/>
        <end position="332"/>
    </location>
</feature>
<dbReference type="SUPFAM" id="SSF53474">
    <property type="entry name" value="alpha/beta-Hydrolases"/>
    <property type="match status" value="1"/>
</dbReference>
<gene>
    <name evidence="2" type="ORF">RI844_14970</name>
</gene>
<dbReference type="InterPro" id="IPR051044">
    <property type="entry name" value="MAG_DAG_Lipase"/>
</dbReference>
<dbReference type="RefSeq" id="WP_348395473.1">
    <property type="nucleotide sequence ID" value="NZ_CP136600.1"/>
</dbReference>
<evidence type="ECO:0000313" key="3">
    <source>
        <dbReference type="Proteomes" id="UP001301442"/>
    </source>
</evidence>
<proteinExistence type="predicted"/>
<keyword evidence="3" id="KW-1185">Reference proteome</keyword>
<accession>A0ABZ0GLE8</accession>
<sequence>MRIIVILIITTLLGNIQAMATPFQLTQEYELIAKQPTIEEFWQRGEFSSFKSYDQLDIHYALFFKPENTQCIVVAQGRSEGYLKYKEIAFDLASNGYNVAMIDHRGQGLSERELLDRDKGFVKDFNDYVLDMHQWLSDIVKPKCSNDMFLLAHSMGGTIAARYIQQFPQTFNAVVLSSPMISVNGGSIPDWFGRPFIKTSHFIDDLFSEQSAYFFGHGPYKEKFFKDNDLMQSEIRFQLFKQTYQQFPQLKLGGVTWAWLNSAVAAEALIFENLARIKTPTLVLQAENDTVVSNAKQNQFCQQLHALHSQSCPNGQPTVLNNALHELLFEIDEIRNEALNQTLIWFNQHSHE</sequence>
<dbReference type="InterPro" id="IPR029058">
    <property type="entry name" value="AB_hydrolase_fold"/>
</dbReference>
<dbReference type="Gene3D" id="3.40.50.1820">
    <property type="entry name" value="alpha/beta hydrolase"/>
    <property type="match status" value="1"/>
</dbReference>